<dbReference type="AlphaFoldDB" id="A0A4Z0YBS4"/>
<gene>
    <name evidence="2" type="ORF">E0Z10_g7108</name>
</gene>
<feature type="region of interest" description="Disordered" evidence="1">
    <location>
        <begin position="186"/>
        <end position="212"/>
    </location>
</feature>
<feature type="compositionally biased region" description="Acidic residues" evidence="1">
    <location>
        <begin position="189"/>
        <end position="203"/>
    </location>
</feature>
<feature type="region of interest" description="Disordered" evidence="1">
    <location>
        <begin position="228"/>
        <end position="247"/>
    </location>
</feature>
<dbReference type="EMBL" id="SKBN01000159">
    <property type="protein sequence ID" value="TGJ81629.1"/>
    <property type="molecule type" value="Genomic_DNA"/>
</dbReference>
<sequence length="462" mass="50773">MILGWDDQKRGGIEKSLVGTGLLDKQESSLPSCYVYKYTEGSTNSAIVGWSTGFEDGGPRVKDRKFPVMFFDRNVKFSWGWVSAKSLSEFPLYKPDPPKKEDDPFNSARRWIAKKEGFSSWDEFEETRKEKAQGAQEMRGGFIPTPLVSPITDAGNCSHESDAEGPARSSISNVTEKELQDMQNTAGEIDGDSDYSNSDEDSTLEVWKQPEDEGRPWAFYGLRNAENTKTGPAQVSPVHTAQSNDPNHAEGVLSTISHASTDVLNTSLPSVADLGEDLKGMKRARSEDKDEMIVDIPRQDNAKKAKLDVDTSDNQADNSAVSERDPTPVSPVPHSFLPRVPLGPAAFELSFFSKGPLSWNRESEASPIGLYYGEGNRMVSTADGPVKIVIDPTTLRGFIRDEIPGSNGNSTMTLLAKNSSDASVKVVFDRARGSKVDIGKIQVRSFIRWLRSINPAVRLLEG</sequence>
<dbReference type="OrthoDB" id="4835412at2759"/>
<dbReference type="STRING" id="37992.A0A4Z0YBS4"/>
<protein>
    <submittedName>
        <fullName evidence="2">Uncharacterized protein</fullName>
    </submittedName>
</protein>
<evidence type="ECO:0000313" key="2">
    <source>
        <dbReference type="EMBL" id="TGJ81629.1"/>
    </source>
</evidence>
<feature type="compositionally biased region" description="Basic and acidic residues" evidence="1">
    <location>
        <begin position="284"/>
        <end position="309"/>
    </location>
</feature>
<dbReference type="Proteomes" id="UP000297716">
    <property type="component" value="Unassembled WGS sequence"/>
</dbReference>
<feature type="compositionally biased region" description="Polar residues" evidence="1">
    <location>
        <begin position="312"/>
        <end position="321"/>
    </location>
</feature>
<proteinExistence type="predicted"/>
<organism evidence="2 3">
    <name type="scientific">Xylaria hypoxylon</name>
    <dbReference type="NCBI Taxonomy" id="37992"/>
    <lineage>
        <taxon>Eukaryota</taxon>
        <taxon>Fungi</taxon>
        <taxon>Dikarya</taxon>
        <taxon>Ascomycota</taxon>
        <taxon>Pezizomycotina</taxon>
        <taxon>Sordariomycetes</taxon>
        <taxon>Xylariomycetidae</taxon>
        <taxon>Xylariales</taxon>
        <taxon>Xylariaceae</taxon>
        <taxon>Xylaria</taxon>
    </lineage>
</organism>
<feature type="compositionally biased region" description="Polar residues" evidence="1">
    <location>
        <begin position="228"/>
        <end position="246"/>
    </location>
</feature>
<evidence type="ECO:0000256" key="1">
    <source>
        <dbReference type="SAM" id="MobiDB-lite"/>
    </source>
</evidence>
<name>A0A4Z0YBS4_9PEZI</name>
<reference evidence="2 3" key="1">
    <citation type="submission" date="2019-03" db="EMBL/GenBank/DDBJ databases">
        <title>Draft genome sequence of Xylaria hypoxylon DSM 108379, a ubiquitous saprotrophic-parasitic fungi on hardwood.</title>
        <authorList>
            <person name="Buettner E."/>
            <person name="Leonhardt S."/>
            <person name="Gebauer A.M."/>
            <person name="Liers C."/>
            <person name="Hofrichter M."/>
            <person name="Kellner H."/>
        </authorList>
    </citation>
    <scope>NUCLEOTIDE SEQUENCE [LARGE SCALE GENOMIC DNA]</scope>
    <source>
        <strain evidence="2 3">DSM 108379</strain>
    </source>
</reference>
<keyword evidence="3" id="KW-1185">Reference proteome</keyword>
<comment type="caution">
    <text evidence="2">The sequence shown here is derived from an EMBL/GenBank/DDBJ whole genome shotgun (WGS) entry which is preliminary data.</text>
</comment>
<accession>A0A4Z0YBS4</accession>
<evidence type="ECO:0000313" key="3">
    <source>
        <dbReference type="Proteomes" id="UP000297716"/>
    </source>
</evidence>
<feature type="region of interest" description="Disordered" evidence="1">
    <location>
        <begin position="284"/>
        <end position="331"/>
    </location>
</feature>